<dbReference type="Proteomes" id="UP001143910">
    <property type="component" value="Unassembled WGS sequence"/>
</dbReference>
<accession>A0ACC1NQR5</accession>
<keyword evidence="2" id="KW-1185">Reference proteome</keyword>
<protein>
    <submittedName>
        <fullName evidence="1">Uncharacterized protein</fullName>
    </submittedName>
</protein>
<proteinExistence type="predicted"/>
<name>A0ACC1NQR5_9HYPO</name>
<dbReference type="EMBL" id="JANJQO010000146">
    <property type="protein sequence ID" value="KAJ2981196.1"/>
    <property type="molecule type" value="Genomic_DNA"/>
</dbReference>
<evidence type="ECO:0000313" key="1">
    <source>
        <dbReference type="EMBL" id="KAJ2981196.1"/>
    </source>
</evidence>
<evidence type="ECO:0000313" key="2">
    <source>
        <dbReference type="Proteomes" id="UP001143910"/>
    </source>
</evidence>
<comment type="caution">
    <text evidence="1">The sequence shown here is derived from an EMBL/GenBank/DDBJ whole genome shotgun (WGS) entry which is preliminary data.</text>
</comment>
<gene>
    <name evidence="1" type="ORF">NQ176_g2172</name>
</gene>
<reference evidence="1" key="1">
    <citation type="submission" date="2022-08" db="EMBL/GenBank/DDBJ databases">
        <title>Genome Sequence of Lecanicillium fungicola.</title>
        <authorList>
            <person name="Buettner E."/>
        </authorList>
    </citation>
    <scope>NUCLEOTIDE SEQUENCE</scope>
    <source>
        <strain evidence="1">Babe33</strain>
    </source>
</reference>
<sequence>MASRMFFDPIVGLRALPLVSSTCTLLFGWDQTFFLGLINRPETRQASKPMLPSYFASFFRAGAPFVVSLIAVSFWSGIANLFVRRSVLESRASWSWYLAGTVSALGHLLYVPWVAPPIQDIIEAKEGADLNKRLDSWIRINTIRTLTVDLAAWVSFVIAVGKTLE</sequence>
<organism evidence="1 2">
    <name type="scientific">Zarea fungicola</name>
    <dbReference type="NCBI Taxonomy" id="93591"/>
    <lineage>
        <taxon>Eukaryota</taxon>
        <taxon>Fungi</taxon>
        <taxon>Dikarya</taxon>
        <taxon>Ascomycota</taxon>
        <taxon>Pezizomycotina</taxon>
        <taxon>Sordariomycetes</taxon>
        <taxon>Hypocreomycetidae</taxon>
        <taxon>Hypocreales</taxon>
        <taxon>Cordycipitaceae</taxon>
        <taxon>Zarea</taxon>
    </lineage>
</organism>